<dbReference type="EC" id="2.7.11.1" evidence="1"/>
<feature type="binding site" evidence="7">
    <location>
        <position position="46"/>
    </location>
    <ligand>
        <name>ATP</name>
        <dbReference type="ChEBI" id="CHEBI:30616"/>
    </ligand>
</feature>
<dbReference type="Pfam" id="PF00069">
    <property type="entry name" value="Pkinase"/>
    <property type="match status" value="1"/>
</dbReference>
<dbReference type="InterPro" id="IPR000719">
    <property type="entry name" value="Prot_kinase_dom"/>
</dbReference>
<dbReference type="PROSITE" id="PS50011">
    <property type="entry name" value="PROTEIN_KINASE_DOM"/>
    <property type="match status" value="1"/>
</dbReference>
<dbReference type="SUPFAM" id="SSF56112">
    <property type="entry name" value="Protein kinase-like (PK-like)"/>
    <property type="match status" value="1"/>
</dbReference>
<dbReference type="KEGG" id="bgf:BC1003_4204"/>
<evidence type="ECO:0000256" key="7">
    <source>
        <dbReference type="PROSITE-ProRule" id="PRU10141"/>
    </source>
</evidence>
<evidence type="ECO:0000313" key="10">
    <source>
        <dbReference type="EMBL" id="ADN60140.1"/>
    </source>
</evidence>
<evidence type="ECO:0000259" key="9">
    <source>
        <dbReference type="PROSITE" id="PS50011"/>
    </source>
</evidence>
<evidence type="ECO:0000256" key="8">
    <source>
        <dbReference type="SAM" id="MobiDB-lite"/>
    </source>
</evidence>
<dbReference type="SMART" id="SM00220">
    <property type="entry name" value="S_TKc"/>
    <property type="match status" value="1"/>
</dbReference>
<dbReference type="HOGENOM" id="CLU_000288_63_44_4"/>
<keyword evidence="5 10" id="KW-0418">Kinase</keyword>
<dbReference type="PANTHER" id="PTHR43289:SF6">
    <property type="entry name" value="SERINE_THREONINE-PROTEIN KINASE NEKL-3"/>
    <property type="match status" value="1"/>
</dbReference>
<proteinExistence type="predicted"/>
<dbReference type="InterPro" id="IPR017441">
    <property type="entry name" value="Protein_kinase_ATP_BS"/>
</dbReference>
<evidence type="ECO:0000256" key="2">
    <source>
        <dbReference type="ARBA" id="ARBA00022527"/>
    </source>
</evidence>
<dbReference type="PROSITE" id="PS00107">
    <property type="entry name" value="PROTEIN_KINASE_ATP"/>
    <property type="match status" value="1"/>
</dbReference>
<accession>E1TEB1</accession>
<evidence type="ECO:0000256" key="4">
    <source>
        <dbReference type="ARBA" id="ARBA00022741"/>
    </source>
</evidence>
<dbReference type="eggNOG" id="COG0515">
    <property type="taxonomic scope" value="Bacteria"/>
</dbReference>
<dbReference type="CDD" id="cd14014">
    <property type="entry name" value="STKc_PknB_like"/>
    <property type="match status" value="1"/>
</dbReference>
<gene>
    <name evidence="10" type="ordered locus">BC1003_4204</name>
</gene>
<keyword evidence="6 7" id="KW-0067">ATP-binding</keyword>
<evidence type="ECO:0000256" key="1">
    <source>
        <dbReference type="ARBA" id="ARBA00012513"/>
    </source>
</evidence>
<dbReference type="InterPro" id="IPR058395">
    <property type="entry name" value="DUF8082"/>
</dbReference>
<sequence length="496" mass="52588">MSAMSATSAAPRQIGRYLVDGVLGRGAMGTVYLATDPHIQRQVALKTINPELLRDSPEAGSAADAELPGRFINEARAAGRLVHPHIVSVFDYGEADGVPFIALEYVRGETLATRLAKEAVHGTRLPLARTLTWFAQLLDALAYAHEAGVIHRDIKPANLLIAPRGECKIADFGIAQLDTGRLTQMGMMIGTPAYMSPEQYTGAPIDARSDLFSAGIVLYEMLTGKCPFAGSSAAVMQQVLNSVLPAPSSEAPGLPASLDAMVQKALAKQPEARYRSAQSWRVELLSLLDTLAAKRDADETVVATPGNRGALLPPLLPPLPPPPPRVATGTADAVSASSVIWPAELLAQIEERLASHVGPVASLLVRRAAAHATNPQMLAAQLARHLPDEETRHHFDTLLQRHTGAPRAVSSRPESESIQPPAGGTSAKARVPDAAHIEAATRQLATHIGPVARIVAQRAALGADTATFHNRLADALPATVDRTAFLRALSERLPDA</sequence>
<protein>
    <recommendedName>
        <fullName evidence="1">non-specific serine/threonine protein kinase</fullName>
        <ecNumber evidence="1">2.7.11.1</ecNumber>
    </recommendedName>
</protein>
<evidence type="ECO:0000256" key="3">
    <source>
        <dbReference type="ARBA" id="ARBA00022679"/>
    </source>
</evidence>
<dbReference type="Gene3D" id="1.10.510.10">
    <property type="entry name" value="Transferase(Phosphotransferase) domain 1"/>
    <property type="match status" value="1"/>
</dbReference>
<evidence type="ECO:0000256" key="6">
    <source>
        <dbReference type="ARBA" id="ARBA00022840"/>
    </source>
</evidence>
<dbReference type="PROSITE" id="PS00108">
    <property type="entry name" value="PROTEIN_KINASE_ST"/>
    <property type="match status" value="1"/>
</dbReference>
<dbReference type="InterPro" id="IPR011009">
    <property type="entry name" value="Kinase-like_dom_sf"/>
</dbReference>
<dbReference type="AlphaFoldDB" id="E1TEB1"/>
<keyword evidence="3" id="KW-0808">Transferase</keyword>
<dbReference type="FunFam" id="1.10.510.10:FF:000021">
    <property type="entry name" value="Serine/threonine protein kinase"/>
    <property type="match status" value="1"/>
</dbReference>
<keyword evidence="2 10" id="KW-0723">Serine/threonine-protein kinase</keyword>
<name>E1TEB1_BURSG</name>
<dbReference type="PANTHER" id="PTHR43289">
    <property type="entry name" value="MITOGEN-ACTIVATED PROTEIN KINASE KINASE KINASE 20-RELATED"/>
    <property type="match status" value="1"/>
</dbReference>
<evidence type="ECO:0000256" key="5">
    <source>
        <dbReference type="ARBA" id="ARBA00022777"/>
    </source>
</evidence>
<dbReference type="EMBL" id="CP002218">
    <property type="protein sequence ID" value="ADN60140.1"/>
    <property type="molecule type" value="Genomic_DNA"/>
</dbReference>
<dbReference type="InterPro" id="IPR008271">
    <property type="entry name" value="Ser/Thr_kinase_AS"/>
</dbReference>
<keyword evidence="4 7" id="KW-0547">Nucleotide-binding</keyword>
<reference evidence="10" key="1">
    <citation type="submission" date="2010-09" db="EMBL/GenBank/DDBJ databases">
        <title>Complete sequence of chromosome2 of Burkholderia sp. CCGE1003.</title>
        <authorList>
            <consortium name="US DOE Joint Genome Institute"/>
            <person name="Lucas S."/>
            <person name="Copeland A."/>
            <person name="Lapidus A."/>
            <person name="Cheng J.-F."/>
            <person name="Bruce D."/>
            <person name="Goodwin L."/>
            <person name="Pitluck S."/>
            <person name="Daligault H."/>
            <person name="Davenport K."/>
            <person name="Detter J.C."/>
            <person name="Han C."/>
            <person name="Tapia R."/>
            <person name="Land M."/>
            <person name="Hauser L."/>
            <person name="Jeffries C."/>
            <person name="Kyrpides N."/>
            <person name="Ivanova N."/>
            <person name="Ovchinnikova G."/>
            <person name="Martinez-Romero E."/>
            <person name="Rogel M.A."/>
            <person name="Auchtung J."/>
            <person name="Tiedje J.M."/>
            <person name="Woyke T."/>
        </authorList>
    </citation>
    <scope>NUCLEOTIDE SEQUENCE</scope>
    <source>
        <strain evidence="10">CCGE1003</strain>
    </source>
</reference>
<feature type="region of interest" description="Disordered" evidence="8">
    <location>
        <begin position="401"/>
        <end position="428"/>
    </location>
</feature>
<dbReference type="Gene3D" id="3.30.200.20">
    <property type="entry name" value="Phosphorylase Kinase, domain 1"/>
    <property type="match status" value="1"/>
</dbReference>
<dbReference type="Pfam" id="PF26309">
    <property type="entry name" value="DUF8082"/>
    <property type="match status" value="2"/>
</dbReference>
<dbReference type="GO" id="GO:0004674">
    <property type="term" value="F:protein serine/threonine kinase activity"/>
    <property type="evidence" value="ECO:0007669"/>
    <property type="project" value="UniProtKB-KW"/>
</dbReference>
<feature type="domain" description="Protein kinase" evidence="9">
    <location>
        <begin position="17"/>
        <end position="285"/>
    </location>
</feature>
<dbReference type="STRING" id="640512.BC1003_4204"/>
<dbReference type="GO" id="GO:0005524">
    <property type="term" value="F:ATP binding"/>
    <property type="evidence" value="ECO:0007669"/>
    <property type="project" value="UniProtKB-UniRule"/>
</dbReference>
<organism evidence="10">
    <name type="scientific">Burkholderia sp. (strain CCGE1003)</name>
    <dbReference type="NCBI Taxonomy" id="640512"/>
    <lineage>
        <taxon>Bacteria</taxon>
        <taxon>Pseudomonadati</taxon>
        <taxon>Pseudomonadota</taxon>
        <taxon>Betaproteobacteria</taxon>
        <taxon>Burkholderiales</taxon>
        <taxon>Burkholderiaceae</taxon>
        <taxon>Burkholderia</taxon>
    </lineage>
</organism>